<evidence type="ECO:0000259" key="2">
    <source>
        <dbReference type="Pfam" id="PF03816"/>
    </source>
</evidence>
<evidence type="ECO:0000313" key="4">
    <source>
        <dbReference type="EMBL" id="NDL67659.1"/>
    </source>
</evidence>
<feature type="domain" description="Cell envelope-related transcriptional attenuator" evidence="2">
    <location>
        <begin position="86"/>
        <end position="250"/>
    </location>
</feature>
<proteinExistence type="inferred from homology"/>
<accession>A0A7X5HW05</accession>
<gene>
    <name evidence="4" type="ORF">GXN74_07865</name>
</gene>
<dbReference type="NCBIfam" id="TIGR00350">
    <property type="entry name" value="lytR_cpsA_psr"/>
    <property type="match status" value="1"/>
</dbReference>
<dbReference type="RefSeq" id="WP_162370387.1">
    <property type="nucleotide sequence ID" value="NZ_JAAEEH010000018.1"/>
</dbReference>
<dbReference type="InterPro" id="IPR027381">
    <property type="entry name" value="LytR/CpsA/Psr_C"/>
</dbReference>
<feature type="domain" description="LytR/CpsA/Psr regulator C-terminal" evidence="3">
    <location>
        <begin position="356"/>
        <end position="439"/>
    </location>
</feature>
<dbReference type="Pfam" id="PF03816">
    <property type="entry name" value="LytR_cpsA_psr"/>
    <property type="match status" value="1"/>
</dbReference>
<name>A0A7X5HW05_9FIRM</name>
<dbReference type="EMBL" id="JAAEEH010000018">
    <property type="protein sequence ID" value="NDL67659.1"/>
    <property type="molecule type" value="Genomic_DNA"/>
</dbReference>
<evidence type="ECO:0000259" key="3">
    <source>
        <dbReference type="Pfam" id="PF13399"/>
    </source>
</evidence>
<dbReference type="Proteomes" id="UP000461585">
    <property type="component" value="Unassembled WGS sequence"/>
</dbReference>
<dbReference type="Pfam" id="PF13399">
    <property type="entry name" value="LytR_C"/>
    <property type="match status" value="1"/>
</dbReference>
<comment type="similarity">
    <text evidence="1">Belongs to the LytR/CpsA/Psr (LCP) family.</text>
</comment>
<dbReference type="PANTHER" id="PTHR33392">
    <property type="entry name" value="POLYISOPRENYL-TEICHOIC ACID--PEPTIDOGLYCAN TEICHOIC ACID TRANSFERASE TAGU"/>
    <property type="match status" value="1"/>
</dbReference>
<dbReference type="AlphaFoldDB" id="A0A7X5HW05"/>
<organism evidence="4 5">
    <name type="scientific">Anaerotalea alkaliphila</name>
    <dbReference type="NCBI Taxonomy" id="2662126"/>
    <lineage>
        <taxon>Bacteria</taxon>
        <taxon>Bacillati</taxon>
        <taxon>Bacillota</taxon>
        <taxon>Clostridia</taxon>
        <taxon>Eubacteriales</taxon>
        <taxon>Anaerotalea</taxon>
    </lineage>
</organism>
<sequence length="444" mass="49907">MARKVDRGQKRLLVKFIKVFSMTFLLLLLVAGLATGAYVLLAKNSLFESWRNKAEDRKAEEAAREALMGKPNTTLAIFGVDKDGFRTDVAMVAVFNHRTADVDIVSIPRDTQIRIPDDIYEEITSRRKGVSQNVKINEVPAYVKSEDRNKVSVKVMEETFGVEIDHYVNMDLDGFKYMVDMIGGVPMEVPMDMKYSDPEQDLEIDLKAGQQTLSGSQAEQLVRFRKGYADGDIGRISVQHTFMKAFMAQLLKVDNRLNIMNIGASALLYVDTDFSNALDYTMFIDQITPEKIHMHMLPGEVNDRNRAYYTYDYEETKLLFEQILSGTVREGEEGEGTEDGEGQSVEPAKIINPKDLAISVQNGTRISGFAAKTKDRLAQAGYTVLEAVNYENKPVQTTRLKVPTQEVGEALAREFNNPKIEVDESLLDQELEIIIILGESDGNQ</sequence>
<evidence type="ECO:0000256" key="1">
    <source>
        <dbReference type="ARBA" id="ARBA00006068"/>
    </source>
</evidence>
<dbReference type="Gene3D" id="3.40.630.190">
    <property type="entry name" value="LCP protein"/>
    <property type="match status" value="1"/>
</dbReference>
<protein>
    <submittedName>
        <fullName evidence="4">LCP family protein</fullName>
    </submittedName>
</protein>
<dbReference type="PANTHER" id="PTHR33392:SF6">
    <property type="entry name" value="POLYISOPRENYL-TEICHOIC ACID--PEPTIDOGLYCAN TEICHOIC ACID TRANSFERASE TAGU"/>
    <property type="match status" value="1"/>
</dbReference>
<keyword evidence="5" id="KW-1185">Reference proteome</keyword>
<evidence type="ECO:0000313" key="5">
    <source>
        <dbReference type="Proteomes" id="UP000461585"/>
    </source>
</evidence>
<reference evidence="4 5" key="1">
    <citation type="submission" date="2020-01" db="EMBL/GenBank/DDBJ databases">
        <title>Anaeroalcalibacter tamaniensis gen. nov., sp. nov., moderately halophilic strictly anaerobic fermenter bacterium from mud volcano of Taman peninsula.</title>
        <authorList>
            <person name="Frolova A."/>
            <person name="Merkel A.Y."/>
            <person name="Slobodkin A.I."/>
        </authorList>
    </citation>
    <scope>NUCLEOTIDE SEQUENCE [LARGE SCALE GENOMIC DNA]</scope>
    <source>
        <strain evidence="4 5">F-3ap</strain>
    </source>
</reference>
<comment type="caution">
    <text evidence="4">The sequence shown here is derived from an EMBL/GenBank/DDBJ whole genome shotgun (WGS) entry which is preliminary data.</text>
</comment>
<dbReference type="InterPro" id="IPR050922">
    <property type="entry name" value="LytR/CpsA/Psr_CW_biosynth"/>
</dbReference>
<dbReference type="InterPro" id="IPR004474">
    <property type="entry name" value="LytR_CpsA_psr"/>
</dbReference>
<dbReference type="Gene3D" id="3.30.70.2390">
    <property type="match status" value="1"/>
</dbReference>